<evidence type="ECO:0000256" key="3">
    <source>
        <dbReference type="ARBA" id="ARBA00023012"/>
    </source>
</evidence>
<evidence type="ECO:0000313" key="10">
    <source>
        <dbReference type="EMBL" id="SHH23434.1"/>
    </source>
</evidence>
<accession>A0A1M5RAR1</accession>
<dbReference type="PANTHER" id="PTHR43214">
    <property type="entry name" value="TWO-COMPONENT RESPONSE REGULATOR"/>
    <property type="match status" value="1"/>
</dbReference>
<reference evidence="11" key="1">
    <citation type="submission" date="2016-11" db="EMBL/GenBank/DDBJ databases">
        <authorList>
            <person name="Varghese N."/>
            <person name="Submissions S."/>
        </authorList>
    </citation>
    <scope>NUCLEOTIDE SEQUENCE [LARGE SCALE GENOMIC DNA]</scope>
    <source>
        <strain evidence="11">CGMCC 1.6496</strain>
    </source>
</reference>
<evidence type="ECO:0000313" key="11">
    <source>
        <dbReference type="Proteomes" id="UP000184079"/>
    </source>
</evidence>
<dbReference type="Proteomes" id="UP000184079">
    <property type="component" value="Unassembled WGS sequence"/>
</dbReference>
<dbReference type="SUPFAM" id="SSF52172">
    <property type="entry name" value="CheY-like"/>
    <property type="match status" value="1"/>
</dbReference>
<dbReference type="PROSITE" id="PS50110">
    <property type="entry name" value="RESPONSE_REGULATORY"/>
    <property type="match status" value="1"/>
</dbReference>
<proteinExistence type="predicted"/>
<dbReference type="InterPro" id="IPR016032">
    <property type="entry name" value="Sig_transdc_resp-reg_C-effctor"/>
</dbReference>
<evidence type="ECO:0000256" key="5">
    <source>
        <dbReference type="ARBA" id="ARBA00023125"/>
    </source>
</evidence>
<protein>
    <submittedName>
        <fullName evidence="10">Two-component system, NarL family, response regulator/two-component system, NarL family, response regulator DesR</fullName>
    </submittedName>
</protein>
<gene>
    <name evidence="10" type="ORF">SAMN05421807_10585</name>
</gene>
<dbReference type="PANTHER" id="PTHR43214:SF42">
    <property type="entry name" value="TRANSCRIPTIONAL REGULATORY PROTEIN DESR"/>
    <property type="match status" value="1"/>
</dbReference>
<dbReference type="PRINTS" id="PR00038">
    <property type="entry name" value="HTHLUXR"/>
</dbReference>
<dbReference type="RefSeq" id="WP_073006881.1">
    <property type="nucleotide sequence ID" value="NZ_FQXD01000005.1"/>
</dbReference>
<dbReference type="GO" id="GO:0005737">
    <property type="term" value="C:cytoplasm"/>
    <property type="evidence" value="ECO:0007669"/>
    <property type="project" value="UniProtKB-SubCell"/>
</dbReference>
<keyword evidence="11" id="KW-1185">Reference proteome</keyword>
<dbReference type="InterPro" id="IPR039420">
    <property type="entry name" value="WalR-like"/>
</dbReference>
<dbReference type="CDD" id="cd06170">
    <property type="entry name" value="LuxR_C_like"/>
    <property type="match status" value="1"/>
</dbReference>
<dbReference type="InterPro" id="IPR000792">
    <property type="entry name" value="Tscrpt_reg_LuxR_C"/>
</dbReference>
<evidence type="ECO:0000256" key="1">
    <source>
        <dbReference type="ARBA" id="ARBA00004496"/>
    </source>
</evidence>
<feature type="modified residue" description="4-aspartylphosphate" evidence="7">
    <location>
        <position position="54"/>
    </location>
</feature>
<dbReference type="PROSITE" id="PS50043">
    <property type="entry name" value="HTH_LUXR_2"/>
    <property type="match status" value="1"/>
</dbReference>
<evidence type="ECO:0000256" key="4">
    <source>
        <dbReference type="ARBA" id="ARBA00023015"/>
    </source>
</evidence>
<dbReference type="GO" id="GO:0006355">
    <property type="term" value="P:regulation of DNA-templated transcription"/>
    <property type="evidence" value="ECO:0007669"/>
    <property type="project" value="InterPro"/>
</dbReference>
<dbReference type="Pfam" id="PF00196">
    <property type="entry name" value="GerE"/>
    <property type="match status" value="1"/>
</dbReference>
<dbReference type="AlphaFoldDB" id="A0A1M5RAR1"/>
<keyword evidence="2 7" id="KW-0597">Phosphoprotein</keyword>
<evidence type="ECO:0000259" key="8">
    <source>
        <dbReference type="PROSITE" id="PS50043"/>
    </source>
</evidence>
<keyword evidence="3" id="KW-0902">Two-component regulatory system</keyword>
<dbReference type="OrthoDB" id="9780153at2"/>
<dbReference type="GO" id="GO:0000160">
    <property type="term" value="P:phosphorelay signal transduction system"/>
    <property type="evidence" value="ECO:0007669"/>
    <property type="project" value="UniProtKB-KW"/>
</dbReference>
<evidence type="ECO:0000256" key="6">
    <source>
        <dbReference type="ARBA" id="ARBA00023163"/>
    </source>
</evidence>
<dbReference type="SUPFAM" id="SSF46894">
    <property type="entry name" value="C-terminal effector domain of the bipartite response regulators"/>
    <property type="match status" value="1"/>
</dbReference>
<comment type="subcellular location">
    <subcellularLocation>
        <location evidence="1">Cytoplasm</location>
    </subcellularLocation>
</comment>
<dbReference type="Pfam" id="PF00072">
    <property type="entry name" value="Response_reg"/>
    <property type="match status" value="1"/>
</dbReference>
<evidence type="ECO:0000259" key="9">
    <source>
        <dbReference type="PROSITE" id="PS50110"/>
    </source>
</evidence>
<name>A0A1M5RAR1_9BACI</name>
<dbReference type="SMART" id="SM00448">
    <property type="entry name" value="REC"/>
    <property type="match status" value="1"/>
</dbReference>
<dbReference type="EMBL" id="FQXD01000005">
    <property type="protein sequence ID" value="SHH23434.1"/>
    <property type="molecule type" value="Genomic_DNA"/>
</dbReference>
<organism evidence="10 11">
    <name type="scientific">Virgibacillus chiguensis</name>
    <dbReference type="NCBI Taxonomy" id="411959"/>
    <lineage>
        <taxon>Bacteria</taxon>
        <taxon>Bacillati</taxon>
        <taxon>Bacillota</taxon>
        <taxon>Bacilli</taxon>
        <taxon>Bacillales</taxon>
        <taxon>Bacillaceae</taxon>
        <taxon>Virgibacillus</taxon>
    </lineage>
</organism>
<evidence type="ECO:0000256" key="2">
    <source>
        <dbReference type="ARBA" id="ARBA00022553"/>
    </source>
</evidence>
<dbReference type="InterPro" id="IPR036388">
    <property type="entry name" value="WH-like_DNA-bd_sf"/>
</dbReference>
<dbReference type="Gene3D" id="3.40.50.2300">
    <property type="match status" value="1"/>
</dbReference>
<dbReference type="GO" id="GO:0003677">
    <property type="term" value="F:DNA binding"/>
    <property type="evidence" value="ECO:0007669"/>
    <property type="project" value="UniProtKB-KW"/>
</dbReference>
<dbReference type="Gene3D" id="1.10.10.10">
    <property type="entry name" value="Winged helix-like DNA-binding domain superfamily/Winged helix DNA-binding domain"/>
    <property type="match status" value="1"/>
</dbReference>
<feature type="domain" description="HTH luxR-type" evidence="8">
    <location>
        <begin position="133"/>
        <end position="198"/>
    </location>
</feature>
<evidence type="ECO:0000256" key="7">
    <source>
        <dbReference type="PROSITE-ProRule" id="PRU00169"/>
    </source>
</evidence>
<keyword evidence="5" id="KW-0238">DNA-binding</keyword>
<feature type="domain" description="Response regulatory" evidence="9">
    <location>
        <begin position="3"/>
        <end position="119"/>
    </location>
</feature>
<dbReference type="InterPro" id="IPR001789">
    <property type="entry name" value="Sig_transdc_resp-reg_receiver"/>
</dbReference>
<dbReference type="SMART" id="SM00421">
    <property type="entry name" value="HTH_LUXR"/>
    <property type="match status" value="1"/>
</dbReference>
<dbReference type="InterPro" id="IPR011006">
    <property type="entry name" value="CheY-like_superfamily"/>
</dbReference>
<keyword evidence="4" id="KW-0805">Transcription regulation</keyword>
<dbReference type="CDD" id="cd19930">
    <property type="entry name" value="REC_DesR-like"/>
    <property type="match status" value="1"/>
</dbReference>
<keyword evidence="6" id="KW-0804">Transcription</keyword>
<sequence length="200" mass="22528">MLKIVIAEDQKMLLGAIGSLLNLEADMEVIGQAVNGDEVWTLIQEKQPDVCLLDIEMPGKSGLEVARLLNKLKQRPRIIVLTTFAKPGYFEKAVKAGVDGYLLKDRSIEELTAAIRKVVHGEKVYSQELMVDYMCDPNPLSDREQEILRLVAEGKTTKELTHILYLSYGTIRNYLSEIMQKLGAKNRLEAVDIARNKGWI</sequence>